<dbReference type="AlphaFoldDB" id="A0AA46UML0"/>
<dbReference type="GO" id="GO:0072344">
    <property type="term" value="P:rescue of stalled ribosome"/>
    <property type="evidence" value="ECO:0007669"/>
    <property type="project" value="InterPro"/>
</dbReference>
<sequence>MAKAKCNPQPNEFNKDTEFGRGEIKDNALKAVVTSQLFRTRVVKAKKGKGSFNRKMKHRGKEPYSKFSPKWILNRAFFRFIAAFRGKLLLSLRRSNQCLDIHTPSA</sequence>
<evidence type="ECO:0000313" key="2">
    <source>
        <dbReference type="Proteomes" id="UP001163036"/>
    </source>
</evidence>
<dbReference type="RefSeq" id="WP_264400153.1">
    <property type="nucleotide sequence ID" value="NZ_CP097356.1"/>
</dbReference>
<dbReference type="Pfam" id="PF03889">
    <property type="entry name" value="ArfA"/>
    <property type="match status" value="1"/>
</dbReference>
<accession>A0AA46UML0</accession>
<gene>
    <name evidence="1" type="ORF">M5598_21845</name>
</gene>
<protein>
    <submittedName>
        <fullName evidence="1">Ribosome alternative rescue factor ArfA</fullName>
    </submittedName>
</protein>
<proteinExistence type="predicted"/>
<name>A0AA46UML0_VIBPH</name>
<organism evidence="1 2">
    <name type="scientific">Vibrio parahaemolyticus</name>
    <dbReference type="NCBI Taxonomy" id="670"/>
    <lineage>
        <taxon>Bacteria</taxon>
        <taxon>Pseudomonadati</taxon>
        <taxon>Pseudomonadota</taxon>
        <taxon>Gammaproteobacteria</taxon>
        <taxon>Vibrionales</taxon>
        <taxon>Vibrionaceae</taxon>
        <taxon>Vibrio</taxon>
    </lineage>
</organism>
<dbReference type="InterPro" id="IPR005589">
    <property type="entry name" value="ArfA"/>
</dbReference>
<dbReference type="EMBL" id="CP097356">
    <property type="protein sequence ID" value="UYV28365.1"/>
    <property type="molecule type" value="Genomic_DNA"/>
</dbReference>
<reference evidence="1" key="1">
    <citation type="submission" date="2022-05" db="EMBL/GenBank/DDBJ databases">
        <title>Megaplasmid of Vibrio parahaemolyticus.</title>
        <authorList>
            <person name="Strauch E."/>
            <person name="Borowiak M."/>
        </authorList>
    </citation>
    <scope>NUCLEOTIDE SEQUENCE</scope>
    <source>
        <strain evidence="1">16-VB00198</strain>
    </source>
</reference>
<evidence type="ECO:0000313" key="1">
    <source>
        <dbReference type="EMBL" id="UYV28365.1"/>
    </source>
</evidence>
<dbReference type="Proteomes" id="UP001163036">
    <property type="component" value="Chromosome 2"/>
</dbReference>